<feature type="transmembrane region" description="Helical" evidence="1">
    <location>
        <begin position="6"/>
        <end position="27"/>
    </location>
</feature>
<reference evidence="2" key="1">
    <citation type="submission" date="2014-09" db="EMBL/GenBank/DDBJ databases">
        <authorList>
            <person name="Magalhaes I.L.F."/>
            <person name="Oliveira U."/>
            <person name="Santos F.R."/>
            <person name="Vidigal T.H.D.A."/>
            <person name="Brescovit A.D."/>
            <person name="Santos A.J."/>
        </authorList>
    </citation>
    <scope>NUCLEOTIDE SEQUENCE</scope>
    <source>
        <tissue evidence="2">Shoot tissue taken approximately 20 cm above the soil surface</tissue>
    </source>
</reference>
<protein>
    <submittedName>
        <fullName evidence="2">Uncharacterized protein</fullName>
    </submittedName>
</protein>
<proteinExistence type="predicted"/>
<name>A0A0A9D4T2_ARUDO</name>
<sequence>MFFMYSFCAMFFYPYDVCIVSAFSLILDKSCICKRKRHNFFLPELTHSILTINICTSTSDIFVSCNTCSNGAGVRGS</sequence>
<dbReference type="EMBL" id="GBRH01217265">
    <property type="protein sequence ID" value="JAD80630.1"/>
    <property type="molecule type" value="Transcribed_RNA"/>
</dbReference>
<keyword evidence="1" id="KW-0472">Membrane</keyword>
<keyword evidence="1" id="KW-1133">Transmembrane helix</keyword>
<evidence type="ECO:0000256" key="1">
    <source>
        <dbReference type="SAM" id="Phobius"/>
    </source>
</evidence>
<dbReference type="AlphaFoldDB" id="A0A0A9D4T2"/>
<keyword evidence="1" id="KW-0812">Transmembrane</keyword>
<reference evidence="2" key="2">
    <citation type="journal article" date="2015" name="Data Brief">
        <title>Shoot transcriptome of the giant reed, Arundo donax.</title>
        <authorList>
            <person name="Barrero R.A."/>
            <person name="Guerrero F.D."/>
            <person name="Moolhuijzen P."/>
            <person name="Goolsby J.A."/>
            <person name="Tidwell J."/>
            <person name="Bellgard S.E."/>
            <person name="Bellgard M.I."/>
        </authorList>
    </citation>
    <scope>NUCLEOTIDE SEQUENCE</scope>
    <source>
        <tissue evidence="2">Shoot tissue taken approximately 20 cm above the soil surface</tissue>
    </source>
</reference>
<organism evidence="2">
    <name type="scientific">Arundo donax</name>
    <name type="common">Giant reed</name>
    <name type="synonym">Donax arundinaceus</name>
    <dbReference type="NCBI Taxonomy" id="35708"/>
    <lineage>
        <taxon>Eukaryota</taxon>
        <taxon>Viridiplantae</taxon>
        <taxon>Streptophyta</taxon>
        <taxon>Embryophyta</taxon>
        <taxon>Tracheophyta</taxon>
        <taxon>Spermatophyta</taxon>
        <taxon>Magnoliopsida</taxon>
        <taxon>Liliopsida</taxon>
        <taxon>Poales</taxon>
        <taxon>Poaceae</taxon>
        <taxon>PACMAD clade</taxon>
        <taxon>Arundinoideae</taxon>
        <taxon>Arundineae</taxon>
        <taxon>Arundo</taxon>
    </lineage>
</organism>
<accession>A0A0A9D4T2</accession>
<evidence type="ECO:0000313" key="2">
    <source>
        <dbReference type="EMBL" id="JAD80630.1"/>
    </source>
</evidence>